<dbReference type="AlphaFoldDB" id="U9TQV1"/>
<organism evidence="1">
    <name type="scientific">Rhizophagus irregularis (strain DAOM 181602 / DAOM 197198 / MUCL 43194)</name>
    <name type="common">Arbuscular mycorrhizal fungus</name>
    <name type="synonym">Glomus intraradices</name>
    <dbReference type="NCBI Taxonomy" id="747089"/>
    <lineage>
        <taxon>Eukaryota</taxon>
        <taxon>Fungi</taxon>
        <taxon>Fungi incertae sedis</taxon>
        <taxon>Mucoromycota</taxon>
        <taxon>Glomeromycotina</taxon>
        <taxon>Glomeromycetes</taxon>
        <taxon>Glomerales</taxon>
        <taxon>Glomeraceae</taxon>
        <taxon>Rhizophagus</taxon>
    </lineage>
</organism>
<protein>
    <submittedName>
        <fullName evidence="1">Uncharacterized protein</fullName>
    </submittedName>
</protein>
<proteinExistence type="predicted"/>
<dbReference type="HOGENOM" id="CLU_1310693_0_0_1"/>
<accession>U9TQV1</accession>
<evidence type="ECO:0000313" key="1">
    <source>
        <dbReference type="EMBL" id="ESA08688.1"/>
    </source>
</evidence>
<dbReference type="EMBL" id="KI288920">
    <property type="protein sequence ID" value="ESA08688.1"/>
    <property type="molecule type" value="Genomic_DNA"/>
</dbReference>
<reference evidence="1" key="1">
    <citation type="submission" date="2013-07" db="EMBL/GenBank/DDBJ databases">
        <title>The genome of an arbuscular mycorrhizal fungus provides insights into the evolution of the oldest plant symbiosis.</title>
        <authorList>
            <consortium name="DOE Joint Genome Institute"/>
            <person name="Tisserant E."/>
            <person name="Malbreil M."/>
            <person name="Kuo A."/>
            <person name="Kohler A."/>
            <person name="Symeonidi A."/>
            <person name="Balestrini R."/>
            <person name="Charron P."/>
            <person name="Duensing N."/>
            <person name="Frei-dit-Frey N."/>
            <person name="Gianinazzi-Pearson V."/>
            <person name="Gilbert B."/>
            <person name="Handa Y."/>
            <person name="Hijri M."/>
            <person name="Kaul R."/>
            <person name="Kawaguchi M."/>
            <person name="Krajinski F."/>
            <person name="Lammers P."/>
            <person name="Lapierre D."/>
            <person name="Masclaux F.G."/>
            <person name="Murat C."/>
            <person name="Morin E."/>
            <person name="Ndikumana S."/>
            <person name="Pagni M."/>
            <person name="Petitpierre D."/>
            <person name="Requena N."/>
            <person name="Rosikiewicz P."/>
            <person name="Riley R."/>
            <person name="Saito K."/>
            <person name="San Clemente H."/>
            <person name="Shapiro H."/>
            <person name="van Tuinen D."/>
            <person name="Becard G."/>
            <person name="Bonfante P."/>
            <person name="Paszkowski U."/>
            <person name="Shachar-Hill Y."/>
            <person name="Young J.P."/>
            <person name="Sanders I.R."/>
            <person name="Henrissat B."/>
            <person name="Rensing S.A."/>
            <person name="Grigoriev I.V."/>
            <person name="Corradi N."/>
            <person name="Roux C."/>
            <person name="Martin F."/>
        </authorList>
    </citation>
    <scope>NUCLEOTIDE SEQUENCE</scope>
    <source>
        <strain evidence="1">DAOM 197198</strain>
    </source>
</reference>
<dbReference type="VEuPathDB" id="FungiDB:RhiirFUN_025768"/>
<name>U9TQV1_RHIID</name>
<sequence length="210" mass="24759">MLMRLRHICNHTQLCKRQINGTDSNINDERLTALKLNPGIIPLIFGDNNYYSTGIFLITKNNLMDRHLKDQKVDEIIVHLESAKKILKSVKERYQFALELKLEILEPDWKMIVNYQRSLLTEDNDYNIYFNGLYKTLENNQVFIYVLRVQFEIGTFNEIFDMKISIKRSIMQIRISEEFSLTECKQQEVSVELCKADVTFLAFASLIHIQ</sequence>
<gene>
    <name evidence="1" type="ORF">GLOINDRAFT_84798</name>
</gene>